<evidence type="ECO:0000256" key="2">
    <source>
        <dbReference type="ARBA" id="ARBA00023002"/>
    </source>
</evidence>
<dbReference type="PRINTS" id="PR00081">
    <property type="entry name" value="GDHRDH"/>
</dbReference>
<dbReference type="SUPFAM" id="SSF51735">
    <property type="entry name" value="NAD(P)-binding Rossmann-fold domains"/>
    <property type="match status" value="1"/>
</dbReference>
<dbReference type="InterPro" id="IPR036291">
    <property type="entry name" value="NAD(P)-bd_dom_sf"/>
</dbReference>
<comment type="similarity">
    <text evidence="1">Belongs to the short-chain dehydrogenases/reductases (SDR) family.</text>
</comment>
<dbReference type="FunFam" id="3.40.50.720:FF:000084">
    <property type="entry name" value="Short-chain dehydrogenase reductase"/>
    <property type="match status" value="1"/>
</dbReference>
<dbReference type="PANTHER" id="PTHR24321">
    <property type="entry name" value="DEHYDROGENASES, SHORT CHAIN"/>
    <property type="match status" value="1"/>
</dbReference>
<name>A0A6J7DFR9_9ZZZZ</name>
<organism evidence="3">
    <name type="scientific">freshwater metagenome</name>
    <dbReference type="NCBI Taxonomy" id="449393"/>
    <lineage>
        <taxon>unclassified sequences</taxon>
        <taxon>metagenomes</taxon>
        <taxon>ecological metagenomes</taxon>
    </lineage>
</organism>
<evidence type="ECO:0000313" key="3">
    <source>
        <dbReference type="EMBL" id="CAB4869487.1"/>
    </source>
</evidence>
<gene>
    <name evidence="3" type="ORF">UFOPK3402_00615</name>
</gene>
<accession>A0A6J7DFR9</accession>
<dbReference type="InterPro" id="IPR020904">
    <property type="entry name" value="Sc_DH/Rdtase_CS"/>
</dbReference>
<dbReference type="AlphaFoldDB" id="A0A6J7DFR9"/>
<dbReference type="PRINTS" id="PR00080">
    <property type="entry name" value="SDRFAMILY"/>
</dbReference>
<dbReference type="Gene3D" id="3.40.50.720">
    <property type="entry name" value="NAD(P)-binding Rossmann-like Domain"/>
    <property type="match status" value="1"/>
</dbReference>
<sequence>MASSTPEPSLGDNRLLDGKRILVTGAAQGMGRAIAVRAAQQGAESVAIVDLNESAAQETADLVRAHGSASEVLVTDLRDSAQIAAMISGAVTFAGGLDTVVNNAAVIDSMFVEGAGLESIDEMAWDAVMDVNLKAVWLITKLAAPHLRSSDRGPSIVNAGSVSGVNGTRSGVAYGASKAALIQFTKSAAIALAPSVRVNVFLPGAIDTPMRRHFVEAAPDPVAAERFMSGAHLIPRAGTSDEVAQVACFLASDAASFVTGAVLAVDGGTLAWRGLRD</sequence>
<protein>
    <submittedName>
        <fullName evidence="3">Unannotated protein</fullName>
    </submittedName>
</protein>
<dbReference type="PROSITE" id="PS00061">
    <property type="entry name" value="ADH_SHORT"/>
    <property type="match status" value="1"/>
</dbReference>
<dbReference type="Pfam" id="PF13561">
    <property type="entry name" value="adh_short_C2"/>
    <property type="match status" value="1"/>
</dbReference>
<dbReference type="GO" id="GO:0016491">
    <property type="term" value="F:oxidoreductase activity"/>
    <property type="evidence" value="ECO:0007669"/>
    <property type="project" value="UniProtKB-KW"/>
</dbReference>
<dbReference type="EMBL" id="CAFBLS010000056">
    <property type="protein sequence ID" value="CAB4869487.1"/>
    <property type="molecule type" value="Genomic_DNA"/>
</dbReference>
<dbReference type="PANTHER" id="PTHR24321:SF8">
    <property type="entry name" value="ESTRADIOL 17-BETA-DEHYDROGENASE 8-RELATED"/>
    <property type="match status" value="1"/>
</dbReference>
<reference evidence="3" key="1">
    <citation type="submission" date="2020-05" db="EMBL/GenBank/DDBJ databases">
        <authorList>
            <person name="Chiriac C."/>
            <person name="Salcher M."/>
            <person name="Ghai R."/>
            <person name="Kavagutti S V."/>
        </authorList>
    </citation>
    <scope>NUCLEOTIDE SEQUENCE</scope>
</reference>
<proteinExistence type="inferred from homology"/>
<evidence type="ECO:0000256" key="1">
    <source>
        <dbReference type="ARBA" id="ARBA00006484"/>
    </source>
</evidence>
<keyword evidence="2" id="KW-0560">Oxidoreductase</keyword>
<dbReference type="InterPro" id="IPR002347">
    <property type="entry name" value="SDR_fam"/>
</dbReference>